<gene>
    <name evidence="1" type="ORF">Z518_11235</name>
</gene>
<name>A0A0D2FBN7_9EURO</name>
<accession>A0A0D2FBN7</accession>
<organism evidence="1 2">
    <name type="scientific">Rhinocladiella mackenziei CBS 650.93</name>
    <dbReference type="NCBI Taxonomy" id="1442369"/>
    <lineage>
        <taxon>Eukaryota</taxon>
        <taxon>Fungi</taxon>
        <taxon>Dikarya</taxon>
        <taxon>Ascomycota</taxon>
        <taxon>Pezizomycotina</taxon>
        <taxon>Eurotiomycetes</taxon>
        <taxon>Chaetothyriomycetidae</taxon>
        <taxon>Chaetothyriales</taxon>
        <taxon>Herpotrichiellaceae</taxon>
        <taxon>Rhinocladiella</taxon>
    </lineage>
</organism>
<dbReference type="RefSeq" id="XP_013266633.1">
    <property type="nucleotide sequence ID" value="XM_013411179.1"/>
</dbReference>
<sequence length="102" mass="11479">MTVISDISPRQCGGDASVKYSAVHPAPIKENRDEAPYAVFRPIQSANQPWKIDPKSQDVESDGQRIFCEDFSQSRTPQEYAFKLCPWGYSRSGKSPWKAVGR</sequence>
<protein>
    <submittedName>
        <fullName evidence="1">Uncharacterized protein</fullName>
    </submittedName>
</protein>
<reference evidence="1 2" key="1">
    <citation type="submission" date="2015-01" db="EMBL/GenBank/DDBJ databases">
        <title>The Genome Sequence of Rhinocladiella mackenzie CBS 650.93.</title>
        <authorList>
            <consortium name="The Broad Institute Genomics Platform"/>
            <person name="Cuomo C."/>
            <person name="de Hoog S."/>
            <person name="Gorbushina A."/>
            <person name="Stielow B."/>
            <person name="Teixiera M."/>
            <person name="Abouelleil A."/>
            <person name="Chapman S.B."/>
            <person name="Priest M."/>
            <person name="Young S.K."/>
            <person name="Wortman J."/>
            <person name="Nusbaum C."/>
            <person name="Birren B."/>
        </authorList>
    </citation>
    <scope>NUCLEOTIDE SEQUENCE [LARGE SCALE GENOMIC DNA]</scope>
    <source>
        <strain evidence="1 2">CBS 650.93</strain>
    </source>
</reference>
<evidence type="ECO:0000313" key="2">
    <source>
        <dbReference type="Proteomes" id="UP000053617"/>
    </source>
</evidence>
<dbReference type="AlphaFoldDB" id="A0A0D2FBN7"/>
<dbReference type="EMBL" id="KN847486">
    <property type="protein sequence ID" value="KIW99496.1"/>
    <property type="molecule type" value="Genomic_DNA"/>
</dbReference>
<dbReference type="Proteomes" id="UP000053617">
    <property type="component" value="Unassembled WGS sequence"/>
</dbReference>
<dbReference type="HOGENOM" id="CLU_2279016_0_0_1"/>
<proteinExistence type="predicted"/>
<evidence type="ECO:0000313" key="1">
    <source>
        <dbReference type="EMBL" id="KIW99496.1"/>
    </source>
</evidence>
<dbReference type="GeneID" id="25299306"/>
<dbReference type="VEuPathDB" id="FungiDB:Z518_11235"/>
<keyword evidence="2" id="KW-1185">Reference proteome</keyword>